<dbReference type="GO" id="GO:0005886">
    <property type="term" value="C:plasma membrane"/>
    <property type="evidence" value="ECO:0007669"/>
    <property type="project" value="TreeGrafter"/>
</dbReference>
<evidence type="ECO:0000313" key="3">
    <source>
        <dbReference type="EMBL" id="HIZ49295.1"/>
    </source>
</evidence>
<dbReference type="AlphaFoldDB" id="A0A9D2JG53"/>
<dbReference type="GO" id="GO:0000270">
    <property type="term" value="P:peptidoglycan metabolic process"/>
    <property type="evidence" value="ECO:0007669"/>
    <property type="project" value="TreeGrafter"/>
</dbReference>
<reference evidence="3" key="2">
    <citation type="submission" date="2021-04" db="EMBL/GenBank/DDBJ databases">
        <authorList>
            <person name="Gilroy R."/>
        </authorList>
    </citation>
    <scope>NUCLEOTIDE SEQUENCE</scope>
    <source>
        <strain evidence="3">3436</strain>
    </source>
</reference>
<dbReference type="Proteomes" id="UP000824031">
    <property type="component" value="Unassembled WGS sequence"/>
</dbReference>
<dbReference type="PANTHER" id="PTHR30336">
    <property type="entry name" value="INNER MEMBRANE PROTEIN, PROBABLE PERMEASE"/>
    <property type="match status" value="1"/>
</dbReference>
<accession>A0A9D2JG53</accession>
<feature type="transmembrane region" description="Helical" evidence="1">
    <location>
        <begin position="7"/>
        <end position="27"/>
    </location>
</feature>
<keyword evidence="1" id="KW-1133">Transmembrane helix</keyword>
<feature type="domain" description="DUF218" evidence="2">
    <location>
        <begin position="99"/>
        <end position="234"/>
    </location>
</feature>
<dbReference type="GO" id="GO:0043164">
    <property type="term" value="P:Gram-negative-bacterium-type cell wall biogenesis"/>
    <property type="evidence" value="ECO:0007669"/>
    <property type="project" value="TreeGrafter"/>
</dbReference>
<organism evidence="3 4">
    <name type="scientific">Candidatus Gemmiger excrementavium</name>
    <dbReference type="NCBI Taxonomy" id="2838608"/>
    <lineage>
        <taxon>Bacteria</taxon>
        <taxon>Bacillati</taxon>
        <taxon>Bacillota</taxon>
        <taxon>Clostridia</taxon>
        <taxon>Eubacteriales</taxon>
        <taxon>Gemmiger</taxon>
    </lineage>
</organism>
<reference evidence="3" key="1">
    <citation type="journal article" date="2021" name="PeerJ">
        <title>Extensive microbial diversity within the chicken gut microbiome revealed by metagenomics and culture.</title>
        <authorList>
            <person name="Gilroy R."/>
            <person name="Ravi A."/>
            <person name="Getino M."/>
            <person name="Pursley I."/>
            <person name="Horton D.L."/>
            <person name="Alikhan N.F."/>
            <person name="Baker D."/>
            <person name="Gharbi K."/>
            <person name="Hall N."/>
            <person name="Watson M."/>
            <person name="Adriaenssens E.M."/>
            <person name="Foster-Nyarko E."/>
            <person name="Jarju S."/>
            <person name="Secka A."/>
            <person name="Antonio M."/>
            <person name="Oren A."/>
            <person name="Chaudhuri R.R."/>
            <person name="La Ragione R."/>
            <person name="Hildebrand F."/>
            <person name="Pallen M.J."/>
        </authorList>
    </citation>
    <scope>NUCLEOTIDE SEQUENCE</scope>
    <source>
        <strain evidence="3">3436</strain>
    </source>
</reference>
<dbReference type="CDD" id="cd06259">
    <property type="entry name" value="YdcF-like"/>
    <property type="match status" value="1"/>
</dbReference>
<gene>
    <name evidence="3" type="ORF">H9810_11300</name>
</gene>
<dbReference type="EMBL" id="DXBO01000167">
    <property type="protein sequence ID" value="HIZ49295.1"/>
    <property type="molecule type" value="Genomic_DNA"/>
</dbReference>
<protein>
    <submittedName>
        <fullName evidence="3">YdcF family protein</fullName>
    </submittedName>
</protein>
<keyword evidence="1" id="KW-0812">Transmembrane</keyword>
<dbReference type="Pfam" id="PF02698">
    <property type="entry name" value="DUF218"/>
    <property type="match status" value="1"/>
</dbReference>
<evidence type="ECO:0000259" key="2">
    <source>
        <dbReference type="Pfam" id="PF02698"/>
    </source>
</evidence>
<keyword evidence="1" id="KW-0472">Membrane</keyword>
<dbReference type="Gene3D" id="3.40.50.620">
    <property type="entry name" value="HUPs"/>
    <property type="match status" value="1"/>
</dbReference>
<comment type="caution">
    <text evidence="3">The sequence shown here is derived from an EMBL/GenBank/DDBJ whole genome shotgun (WGS) entry which is preliminary data.</text>
</comment>
<feature type="transmembrane region" description="Helical" evidence="1">
    <location>
        <begin position="33"/>
        <end position="51"/>
    </location>
</feature>
<dbReference type="InterPro" id="IPR051599">
    <property type="entry name" value="Cell_Envelope_Assoc"/>
</dbReference>
<evidence type="ECO:0000256" key="1">
    <source>
        <dbReference type="SAM" id="Phobius"/>
    </source>
</evidence>
<feature type="transmembrane region" description="Helical" evidence="1">
    <location>
        <begin position="63"/>
        <end position="87"/>
    </location>
</feature>
<sequence length="276" mass="30422">MKSAGKAVVLLYLVAAALVVYSVGLVFTSNFNMGNLMVWLLTAAVAGYAIWHKPVNAWLHTGPGRVVGLMLGVLAAAYLLLVGFVAISGYTNPPTGQEQVIIVLGAGLRRDKPSTLLRYRLDKAYEYAVEHPDVLVITSGGQGRDEWVPEGQAMRDYLIEKGLDPERVLAETASTSTEENFAFSLRILQEHGYDTDTPMVYVSNAFHCYRAGRYARMAGFTTVHALAAATPWRSVLPCYLREALALAYYWVFKTSATGPMHGMVGLLDLNKRFFYK</sequence>
<dbReference type="PANTHER" id="PTHR30336:SF4">
    <property type="entry name" value="ENVELOPE BIOGENESIS FACTOR ELYC"/>
    <property type="match status" value="1"/>
</dbReference>
<dbReference type="InterPro" id="IPR003848">
    <property type="entry name" value="DUF218"/>
</dbReference>
<proteinExistence type="predicted"/>
<dbReference type="InterPro" id="IPR014729">
    <property type="entry name" value="Rossmann-like_a/b/a_fold"/>
</dbReference>
<evidence type="ECO:0000313" key="4">
    <source>
        <dbReference type="Proteomes" id="UP000824031"/>
    </source>
</evidence>
<name>A0A9D2JG53_9FIRM</name>